<organism evidence="9 10">
    <name type="scientific">Asbolus verrucosus</name>
    <name type="common">Desert ironclad beetle</name>
    <dbReference type="NCBI Taxonomy" id="1661398"/>
    <lineage>
        <taxon>Eukaryota</taxon>
        <taxon>Metazoa</taxon>
        <taxon>Ecdysozoa</taxon>
        <taxon>Arthropoda</taxon>
        <taxon>Hexapoda</taxon>
        <taxon>Insecta</taxon>
        <taxon>Pterygota</taxon>
        <taxon>Neoptera</taxon>
        <taxon>Endopterygota</taxon>
        <taxon>Coleoptera</taxon>
        <taxon>Polyphaga</taxon>
        <taxon>Cucujiformia</taxon>
        <taxon>Tenebrionidae</taxon>
        <taxon>Pimeliinae</taxon>
        <taxon>Asbolus</taxon>
    </lineage>
</organism>
<dbReference type="InterPro" id="IPR000073">
    <property type="entry name" value="AB_hydrolase_1"/>
</dbReference>
<evidence type="ECO:0000256" key="1">
    <source>
        <dbReference type="ARBA" id="ARBA00010701"/>
    </source>
</evidence>
<evidence type="ECO:0000259" key="7">
    <source>
        <dbReference type="Pfam" id="PF00561"/>
    </source>
</evidence>
<comment type="similarity">
    <text evidence="1">Belongs to the AB hydrolase superfamily. Lipase family.</text>
</comment>
<keyword evidence="3" id="KW-0378">Hydrolase</keyword>
<dbReference type="Gene3D" id="3.40.50.1820">
    <property type="entry name" value="alpha/beta hydrolase"/>
    <property type="match status" value="1"/>
</dbReference>
<dbReference type="Pfam" id="PF00561">
    <property type="entry name" value="Abhydrolase_1"/>
    <property type="match status" value="1"/>
</dbReference>
<evidence type="ECO:0000256" key="2">
    <source>
        <dbReference type="ARBA" id="ARBA00022729"/>
    </source>
</evidence>
<dbReference type="GO" id="GO:0016787">
    <property type="term" value="F:hydrolase activity"/>
    <property type="evidence" value="ECO:0007669"/>
    <property type="project" value="UniProtKB-KW"/>
</dbReference>
<accession>A0A482VH93</accession>
<comment type="caution">
    <text evidence="9">The sequence shown here is derived from an EMBL/GenBank/DDBJ whole genome shotgun (WGS) entry which is preliminary data.</text>
</comment>
<dbReference type="SUPFAM" id="SSF53474">
    <property type="entry name" value="alpha/beta-Hydrolases"/>
    <property type="match status" value="1"/>
</dbReference>
<dbReference type="PANTHER" id="PTHR11005">
    <property type="entry name" value="LYSOSOMAL ACID LIPASE-RELATED"/>
    <property type="match status" value="1"/>
</dbReference>
<dbReference type="InterPro" id="IPR006693">
    <property type="entry name" value="AB_hydrolase_lipase"/>
</dbReference>
<keyword evidence="2" id="KW-0732">Signal</keyword>
<evidence type="ECO:0000313" key="10">
    <source>
        <dbReference type="Proteomes" id="UP000292052"/>
    </source>
</evidence>
<feature type="non-terminal residue" evidence="9">
    <location>
        <position position="343"/>
    </location>
</feature>
<dbReference type="InterPro" id="IPR029058">
    <property type="entry name" value="AB_hydrolase_fold"/>
</dbReference>
<dbReference type="OrthoDB" id="9974421at2759"/>
<proteinExistence type="inferred from homology"/>
<feature type="domain" description="AB hydrolase-1" evidence="7">
    <location>
        <begin position="59"/>
        <end position="309"/>
    </location>
</feature>
<evidence type="ECO:0000256" key="6">
    <source>
        <dbReference type="ARBA" id="ARBA00023180"/>
    </source>
</evidence>
<feature type="domain" description="Partial AB-hydrolase lipase" evidence="8">
    <location>
        <begin position="5"/>
        <end position="47"/>
    </location>
</feature>
<evidence type="ECO:0000256" key="4">
    <source>
        <dbReference type="ARBA" id="ARBA00022963"/>
    </source>
</evidence>
<evidence type="ECO:0000259" key="8">
    <source>
        <dbReference type="Pfam" id="PF04083"/>
    </source>
</evidence>
<dbReference type="FunFam" id="3.40.50.1820:FF:000057">
    <property type="entry name" value="Lipase"/>
    <property type="match status" value="1"/>
</dbReference>
<keyword evidence="5" id="KW-0443">Lipid metabolism</keyword>
<dbReference type="GO" id="GO:0016042">
    <property type="term" value="P:lipid catabolic process"/>
    <property type="evidence" value="ECO:0007669"/>
    <property type="project" value="UniProtKB-KW"/>
</dbReference>
<protein>
    <submittedName>
        <fullName evidence="9">Lipase member K-like</fullName>
    </submittedName>
</protein>
<dbReference type="Pfam" id="PF04083">
    <property type="entry name" value="Abhydro_lipase"/>
    <property type="match status" value="1"/>
</dbReference>
<evidence type="ECO:0000256" key="5">
    <source>
        <dbReference type="ARBA" id="ARBA00023098"/>
    </source>
</evidence>
<sequence length="343" mass="40312">HIGSFEAHEVITEDGYILGLFRIPRINPKGVILLQHPVTVDSKIWLSEYKNSTAFIFWRAGYDVWLGNNRGTLYSKKHVNLTHTDPEFWDYSFHEMGVYDHHASIQYIKQHVNTSRIIFLGHSMATTSSLIYAAMRSEDAANSLKVIVNMAPVSYMKYLKTPATIFNKLIEWNSILSHNAWYLKLGRLLFQNIPVKKWLIYIISFFCGWTPEQYDPQFINLMVAQFGSEVSWKVYYHYAQIFNSGGKFQMYDYAKNRNLKLYGTESPPLYPINKIKTPIYLFYSAQDIISQPEDVEFLYDKLPKEAKIYGKVKFEGFNHIDYHYSKNRIKEVYDKILKFLHNI</sequence>
<gene>
    <name evidence="9" type="ORF">BDFB_011224</name>
</gene>
<keyword evidence="4" id="KW-0442">Lipid degradation</keyword>
<reference evidence="9 10" key="1">
    <citation type="submission" date="2017-03" db="EMBL/GenBank/DDBJ databases">
        <title>Genome of the blue death feigning beetle - Asbolus verrucosus.</title>
        <authorList>
            <person name="Rider S.D."/>
        </authorList>
    </citation>
    <scope>NUCLEOTIDE SEQUENCE [LARGE SCALE GENOMIC DNA]</scope>
    <source>
        <strain evidence="9">Butters</strain>
        <tissue evidence="9">Head and leg muscle</tissue>
    </source>
</reference>
<keyword evidence="10" id="KW-1185">Reference proteome</keyword>
<dbReference type="EMBL" id="QDEB01098536">
    <property type="protein sequence ID" value="RZC32261.1"/>
    <property type="molecule type" value="Genomic_DNA"/>
</dbReference>
<keyword evidence="6" id="KW-0325">Glycoprotein</keyword>
<evidence type="ECO:0000313" key="9">
    <source>
        <dbReference type="EMBL" id="RZC32261.1"/>
    </source>
</evidence>
<feature type="non-terminal residue" evidence="9">
    <location>
        <position position="1"/>
    </location>
</feature>
<dbReference type="AlphaFoldDB" id="A0A482VH93"/>
<name>A0A482VH93_ASBVE</name>
<evidence type="ECO:0000256" key="3">
    <source>
        <dbReference type="ARBA" id="ARBA00022801"/>
    </source>
</evidence>
<dbReference type="Proteomes" id="UP000292052">
    <property type="component" value="Unassembled WGS sequence"/>
</dbReference>